<organism evidence="3 4">
    <name type="scientific">Aquisalinus flavus</name>
    <dbReference type="NCBI Taxonomy" id="1526572"/>
    <lineage>
        <taxon>Bacteria</taxon>
        <taxon>Pseudomonadati</taxon>
        <taxon>Pseudomonadota</taxon>
        <taxon>Alphaproteobacteria</taxon>
        <taxon>Parvularculales</taxon>
        <taxon>Parvularculaceae</taxon>
        <taxon>Aquisalinus</taxon>
    </lineage>
</organism>
<dbReference type="InterPro" id="IPR020904">
    <property type="entry name" value="Sc_DH/Rdtase_CS"/>
</dbReference>
<reference evidence="3" key="2">
    <citation type="submission" date="2020-09" db="EMBL/GenBank/DDBJ databases">
        <authorList>
            <person name="Sun Q."/>
            <person name="Zhou Y."/>
        </authorList>
    </citation>
    <scope>NUCLEOTIDE SEQUENCE</scope>
    <source>
        <strain evidence="3">CGMCC 1.12921</strain>
    </source>
</reference>
<evidence type="ECO:0000256" key="2">
    <source>
        <dbReference type="ARBA" id="ARBA00023002"/>
    </source>
</evidence>
<dbReference type="FunFam" id="3.40.50.720:FF:000084">
    <property type="entry name" value="Short-chain dehydrogenase reductase"/>
    <property type="match status" value="1"/>
</dbReference>
<dbReference type="PANTHER" id="PTHR42760:SF133">
    <property type="entry name" value="3-OXOACYL-[ACYL-CARRIER-PROTEIN] REDUCTASE"/>
    <property type="match status" value="1"/>
</dbReference>
<evidence type="ECO:0000313" key="4">
    <source>
        <dbReference type="Proteomes" id="UP000613582"/>
    </source>
</evidence>
<dbReference type="PANTHER" id="PTHR42760">
    <property type="entry name" value="SHORT-CHAIN DEHYDROGENASES/REDUCTASES FAMILY MEMBER"/>
    <property type="match status" value="1"/>
</dbReference>
<dbReference type="InterPro" id="IPR002347">
    <property type="entry name" value="SDR_fam"/>
</dbReference>
<comment type="similarity">
    <text evidence="1">Belongs to the short-chain dehydrogenases/reductases (SDR) family.</text>
</comment>
<comment type="caution">
    <text evidence="3">The sequence shown here is derived from an EMBL/GenBank/DDBJ whole genome shotgun (WGS) entry which is preliminary data.</text>
</comment>
<name>A0A8J2V302_9PROT</name>
<dbReference type="Gene3D" id="3.40.50.720">
    <property type="entry name" value="NAD(P)-binding Rossmann-like Domain"/>
    <property type="match status" value="1"/>
</dbReference>
<dbReference type="AlphaFoldDB" id="A0A8J2V302"/>
<reference evidence="3" key="1">
    <citation type="journal article" date="2014" name="Int. J. Syst. Evol. Microbiol.">
        <title>Complete genome sequence of Corynebacterium casei LMG S-19264T (=DSM 44701T), isolated from a smear-ripened cheese.</title>
        <authorList>
            <consortium name="US DOE Joint Genome Institute (JGI-PGF)"/>
            <person name="Walter F."/>
            <person name="Albersmeier A."/>
            <person name="Kalinowski J."/>
            <person name="Ruckert C."/>
        </authorList>
    </citation>
    <scope>NUCLEOTIDE SEQUENCE</scope>
    <source>
        <strain evidence="3">CGMCC 1.12921</strain>
    </source>
</reference>
<dbReference type="SUPFAM" id="SSF51735">
    <property type="entry name" value="NAD(P)-binding Rossmann-fold domains"/>
    <property type="match status" value="1"/>
</dbReference>
<dbReference type="PRINTS" id="PR00081">
    <property type="entry name" value="GDHRDH"/>
</dbReference>
<proteinExistence type="inferred from homology"/>
<dbReference type="PRINTS" id="PR00080">
    <property type="entry name" value="SDRFAMILY"/>
</dbReference>
<dbReference type="EMBL" id="BMGH01000001">
    <property type="protein sequence ID" value="GGD07026.1"/>
    <property type="molecule type" value="Genomic_DNA"/>
</dbReference>
<protein>
    <submittedName>
        <fullName evidence="3">Short-chain dehydrogenase</fullName>
    </submittedName>
</protein>
<accession>A0A8J2V302</accession>
<dbReference type="GO" id="GO:0016616">
    <property type="term" value="F:oxidoreductase activity, acting on the CH-OH group of donors, NAD or NADP as acceptor"/>
    <property type="evidence" value="ECO:0007669"/>
    <property type="project" value="TreeGrafter"/>
</dbReference>
<keyword evidence="4" id="KW-1185">Reference proteome</keyword>
<dbReference type="NCBIfam" id="NF005095">
    <property type="entry name" value="PRK06523.1"/>
    <property type="match status" value="1"/>
</dbReference>
<dbReference type="Pfam" id="PF13561">
    <property type="entry name" value="adh_short_C2"/>
    <property type="match status" value="1"/>
</dbReference>
<evidence type="ECO:0000256" key="1">
    <source>
        <dbReference type="ARBA" id="ARBA00006484"/>
    </source>
</evidence>
<gene>
    <name evidence="3" type="ORF">GCM10011342_14790</name>
</gene>
<sequence length="267" mass="28146">MIMSRKFQIDQEEFNDLKVLVTGGTKGAGRAILKRFSDAGAIIATSARKQPEDRRDADLFIEADLSSIDGIETLARTIKTEFGVPDIIVHSLGGSSTPGGGFSKATEEFWQQELNLNLLAAVRLDRLLVPGMVERGTGAILHVSSIQARLPLPDSTMAYAAAKAALTSYSKALSKEIGPKGIRVNTVSPGWIMTGASEALVTRLAQSAGTDEATARQGIMDALGGIPLGRPAMPEEVAELCAFLVSDRAGAIHGAEFVIDGGTLPTI</sequence>
<dbReference type="InterPro" id="IPR036291">
    <property type="entry name" value="NAD(P)-bd_dom_sf"/>
</dbReference>
<dbReference type="PROSITE" id="PS00061">
    <property type="entry name" value="ADH_SHORT"/>
    <property type="match status" value="1"/>
</dbReference>
<keyword evidence="2" id="KW-0560">Oxidoreductase</keyword>
<evidence type="ECO:0000313" key="3">
    <source>
        <dbReference type="EMBL" id="GGD07026.1"/>
    </source>
</evidence>
<dbReference type="Proteomes" id="UP000613582">
    <property type="component" value="Unassembled WGS sequence"/>
</dbReference>